<keyword evidence="4" id="KW-1185">Reference proteome</keyword>
<dbReference type="Pfam" id="PF07963">
    <property type="entry name" value="N_methyl"/>
    <property type="match status" value="1"/>
</dbReference>
<dbReference type="NCBIfam" id="TIGR04294">
    <property type="entry name" value="pre_pil_HX9DG"/>
    <property type="match status" value="1"/>
</dbReference>
<dbReference type="InterPro" id="IPR027558">
    <property type="entry name" value="Pre_pil_HX9DG_C"/>
</dbReference>
<dbReference type="SUPFAM" id="SSF54523">
    <property type="entry name" value="Pili subunits"/>
    <property type="match status" value="1"/>
</dbReference>
<keyword evidence="1" id="KW-1133">Transmembrane helix</keyword>
<dbReference type="InterPro" id="IPR011453">
    <property type="entry name" value="DUF1559"/>
</dbReference>
<proteinExistence type="predicted"/>
<dbReference type="InterPro" id="IPR045584">
    <property type="entry name" value="Pilin-like"/>
</dbReference>
<dbReference type="EMBL" id="JACEFB010000008">
    <property type="protein sequence ID" value="MBA2226822.1"/>
    <property type="molecule type" value="Genomic_DNA"/>
</dbReference>
<feature type="domain" description="DUF1559" evidence="2">
    <location>
        <begin position="31"/>
        <end position="338"/>
    </location>
</feature>
<sequence>MKTTKGFTLIELLVVIAVIAILIGLLLPAVQKVREAAARLKCQNNLKQLGLALHNYESAHQVLPAFNSLEGSNAGNFSIQARLLPYVEQENLRNMLSFDVSLTIGCCPGDLRPQFIEPAQTVLPLFRCPSDGSPDTFTVRSGTRGGATGRDFTYAGTNYHVNIGTALGTLYDSRLPTDGIAWVNSRVRLTDLRDGTSNTAAFGESLLGVQAQQAPAPTNDNERKRTMFNITCLWIDPSVPPRIPGLTAGYVVPYDPNAYYSMSLSSPLNRGWSGQRGAGWISGREYYTAYQHYLPPNSNIPDAQICGYGIFGARSNHPGGVNICFCDGSVRFIRDSISLDAWRAYATRNGGEVIPDN</sequence>
<protein>
    <submittedName>
        <fullName evidence="3">DUF1559 domain-containing protein</fullName>
    </submittedName>
</protein>
<dbReference type="RefSeq" id="WP_194538264.1">
    <property type="nucleotide sequence ID" value="NZ_JACEFB010000008.1"/>
</dbReference>
<dbReference type="InterPro" id="IPR012902">
    <property type="entry name" value="N_methyl_site"/>
</dbReference>
<evidence type="ECO:0000259" key="2">
    <source>
        <dbReference type="Pfam" id="PF07596"/>
    </source>
</evidence>
<organism evidence="3 4">
    <name type="scientific">Thermogemmata fonticola</name>
    <dbReference type="NCBI Taxonomy" id="2755323"/>
    <lineage>
        <taxon>Bacteria</taxon>
        <taxon>Pseudomonadati</taxon>
        <taxon>Planctomycetota</taxon>
        <taxon>Planctomycetia</taxon>
        <taxon>Gemmatales</taxon>
        <taxon>Gemmataceae</taxon>
        <taxon>Thermogemmata</taxon>
    </lineage>
</organism>
<dbReference type="PANTHER" id="PTHR30093">
    <property type="entry name" value="GENERAL SECRETION PATHWAY PROTEIN G"/>
    <property type="match status" value="1"/>
</dbReference>
<name>A0A7V9ACI8_9BACT</name>
<evidence type="ECO:0000256" key="1">
    <source>
        <dbReference type="SAM" id="Phobius"/>
    </source>
</evidence>
<feature type="transmembrane region" description="Helical" evidence="1">
    <location>
        <begin position="12"/>
        <end position="30"/>
    </location>
</feature>
<accession>A0A7V9ACI8</accession>
<gene>
    <name evidence="3" type="ORF">H0921_11685</name>
</gene>
<comment type="caution">
    <text evidence="3">The sequence shown here is derived from an EMBL/GenBank/DDBJ whole genome shotgun (WGS) entry which is preliminary data.</text>
</comment>
<evidence type="ECO:0000313" key="3">
    <source>
        <dbReference type="EMBL" id="MBA2226822.1"/>
    </source>
</evidence>
<dbReference type="Gene3D" id="3.30.700.10">
    <property type="entry name" value="Glycoprotein, Type 4 Pilin"/>
    <property type="match status" value="1"/>
</dbReference>
<keyword evidence="1" id="KW-0812">Transmembrane</keyword>
<keyword evidence="1" id="KW-0472">Membrane</keyword>
<reference evidence="3 4" key="1">
    <citation type="submission" date="2020-07" db="EMBL/GenBank/DDBJ databases">
        <title>Thermogemmata thermophila gen. nov., sp. nov., a novel moderate thermophilic planctomycete from a Kamchatka hot spring.</title>
        <authorList>
            <person name="Elcheninov A.G."/>
            <person name="Podosokorskaya O.A."/>
            <person name="Kovaleva O.L."/>
            <person name="Novikov A."/>
            <person name="Bonch-Osmolovskaya E.A."/>
            <person name="Toshchakov S.V."/>
            <person name="Kublanov I.V."/>
        </authorList>
    </citation>
    <scope>NUCLEOTIDE SEQUENCE [LARGE SCALE GENOMIC DNA]</scope>
    <source>
        <strain evidence="3 4">2918</strain>
    </source>
</reference>
<dbReference type="Proteomes" id="UP000542342">
    <property type="component" value="Unassembled WGS sequence"/>
</dbReference>
<dbReference type="NCBIfam" id="TIGR02532">
    <property type="entry name" value="IV_pilin_GFxxxE"/>
    <property type="match status" value="1"/>
</dbReference>
<dbReference type="PROSITE" id="PS00409">
    <property type="entry name" value="PROKAR_NTER_METHYL"/>
    <property type="match status" value="1"/>
</dbReference>
<dbReference type="AlphaFoldDB" id="A0A7V9ACI8"/>
<dbReference type="Pfam" id="PF07596">
    <property type="entry name" value="SBP_bac_10"/>
    <property type="match status" value="1"/>
</dbReference>
<dbReference type="PANTHER" id="PTHR30093:SF2">
    <property type="entry name" value="TYPE II SECRETION SYSTEM PROTEIN H"/>
    <property type="match status" value="1"/>
</dbReference>
<evidence type="ECO:0000313" key="4">
    <source>
        <dbReference type="Proteomes" id="UP000542342"/>
    </source>
</evidence>